<dbReference type="InterPro" id="IPR009784">
    <property type="entry name" value="DUF1349"/>
</dbReference>
<comment type="caution">
    <text evidence="1">The sequence shown here is derived from an EMBL/GenBank/DDBJ whole genome shotgun (WGS) entry which is preliminary data.</text>
</comment>
<dbReference type="PANTHER" id="PTHR35332:SF2">
    <property type="entry name" value="REGULATION OF ENOLASE PROTEIN 1"/>
    <property type="match status" value="1"/>
</dbReference>
<gene>
    <name evidence="1" type="ORF">GGX14DRAFT_410510</name>
</gene>
<sequence>MSLQAFHNDHFTLNPPAAALTISHDGKKADIHAHPKTDWWRVPPPEPVESRTGAFFSRTVDATRNFAAGVWVRGTWGVQFDQGCLMLLASAGSGVEGDWIKAGVEVETGREYISAVPAPHSTSTLGDSPYAVYIKIVREGPLLSVSQHFSAAGATETPPAEGDLVKYREVRGFNVDALGNAQAKEGDLWRIGPMVCGPMNDHGTKAEFSYFSFEYL</sequence>
<reference evidence="1" key="1">
    <citation type="submission" date="2023-03" db="EMBL/GenBank/DDBJ databases">
        <title>Massive genome expansion in bonnet fungi (Mycena s.s.) driven by repeated elements and novel gene families across ecological guilds.</title>
        <authorList>
            <consortium name="Lawrence Berkeley National Laboratory"/>
            <person name="Harder C.B."/>
            <person name="Miyauchi S."/>
            <person name="Viragh M."/>
            <person name="Kuo A."/>
            <person name="Thoen E."/>
            <person name="Andreopoulos B."/>
            <person name="Lu D."/>
            <person name="Skrede I."/>
            <person name="Drula E."/>
            <person name="Henrissat B."/>
            <person name="Morin E."/>
            <person name="Kohler A."/>
            <person name="Barry K."/>
            <person name="LaButti K."/>
            <person name="Morin E."/>
            <person name="Salamov A."/>
            <person name="Lipzen A."/>
            <person name="Mereny Z."/>
            <person name="Hegedus B."/>
            <person name="Baldrian P."/>
            <person name="Stursova M."/>
            <person name="Weitz H."/>
            <person name="Taylor A."/>
            <person name="Grigoriev I.V."/>
            <person name="Nagy L.G."/>
            <person name="Martin F."/>
            <person name="Kauserud H."/>
        </authorList>
    </citation>
    <scope>NUCLEOTIDE SEQUENCE</scope>
    <source>
        <strain evidence="1">9144</strain>
    </source>
</reference>
<keyword evidence="2" id="KW-1185">Reference proteome</keyword>
<accession>A0AAD6YVF7</accession>
<dbReference type="Proteomes" id="UP001219525">
    <property type="component" value="Unassembled WGS sequence"/>
</dbReference>
<dbReference type="EMBL" id="JARJCW010000001">
    <property type="protein sequence ID" value="KAJ7230355.1"/>
    <property type="molecule type" value="Genomic_DNA"/>
</dbReference>
<organism evidence="1 2">
    <name type="scientific">Mycena pura</name>
    <dbReference type="NCBI Taxonomy" id="153505"/>
    <lineage>
        <taxon>Eukaryota</taxon>
        <taxon>Fungi</taxon>
        <taxon>Dikarya</taxon>
        <taxon>Basidiomycota</taxon>
        <taxon>Agaricomycotina</taxon>
        <taxon>Agaricomycetes</taxon>
        <taxon>Agaricomycetidae</taxon>
        <taxon>Agaricales</taxon>
        <taxon>Marasmiineae</taxon>
        <taxon>Mycenaceae</taxon>
        <taxon>Mycena</taxon>
    </lineage>
</organism>
<proteinExistence type="predicted"/>
<dbReference type="Pfam" id="PF07081">
    <property type="entry name" value="DUF1349"/>
    <property type="match status" value="1"/>
</dbReference>
<name>A0AAD6YVF7_9AGAR</name>
<dbReference type="PANTHER" id="PTHR35332">
    <property type="entry name" value="REGULATION OF ENOLASE PROTEIN 1"/>
    <property type="match status" value="1"/>
</dbReference>
<protein>
    <submittedName>
        <fullName evidence="1">Uncharacterized protein</fullName>
    </submittedName>
</protein>
<dbReference type="Gene3D" id="2.60.120.200">
    <property type="match status" value="1"/>
</dbReference>
<evidence type="ECO:0000313" key="2">
    <source>
        <dbReference type="Proteomes" id="UP001219525"/>
    </source>
</evidence>
<evidence type="ECO:0000313" key="1">
    <source>
        <dbReference type="EMBL" id="KAJ7230355.1"/>
    </source>
</evidence>
<dbReference type="AlphaFoldDB" id="A0AAD6YVF7"/>